<dbReference type="Pfam" id="PF00069">
    <property type="entry name" value="Pkinase"/>
    <property type="match status" value="1"/>
</dbReference>
<evidence type="ECO:0000256" key="12">
    <source>
        <dbReference type="ARBA" id="ARBA00051693"/>
    </source>
</evidence>
<dbReference type="AlphaFoldDB" id="A0A1I7RNW4"/>
<dbReference type="PROSITE" id="PS50011">
    <property type="entry name" value="PROTEIN_KINASE_DOM"/>
    <property type="match status" value="1"/>
</dbReference>
<dbReference type="PANTHER" id="PTHR47238:SF2">
    <property type="entry name" value="DUAL SPECIFICITY MITOGEN-ACTIVATED PROTEIN KINASE KINASE HEMIPTEROUS"/>
    <property type="match status" value="1"/>
</dbReference>
<dbReference type="GO" id="GO:0004708">
    <property type="term" value="F:MAP kinase kinase activity"/>
    <property type="evidence" value="ECO:0007669"/>
    <property type="project" value="UniProtKB-EC"/>
</dbReference>
<keyword evidence="2" id="KW-0597">Phosphoprotein</keyword>
<dbReference type="GO" id="GO:0004674">
    <property type="term" value="F:protein serine/threonine kinase activity"/>
    <property type="evidence" value="ECO:0007669"/>
    <property type="project" value="UniProtKB-KW"/>
</dbReference>
<dbReference type="EC" id="2.7.12.2" evidence="9"/>
<evidence type="ECO:0000256" key="1">
    <source>
        <dbReference type="ARBA" id="ARBA00022527"/>
    </source>
</evidence>
<dbReference type="EMBL" id="CAJFCV020000005">
    <property type="protein sequence ID" value="CAG9124342.1"/>
    <property type="molecule type" value="Genomic_DNA"/>
</dbReference>
<dbReference type="SUPFAM" id="SSF56112">
    <property type="entry name" value="Protein kinase-like (PK-like)"/>
    <property type="match status" value="1"/>
</dbReference>
<name>A0A1I7RNW4_BURXY</name>
<dbReference type="eggNOG" id="KOG0983">
    <property type="taxonomic scope" value="Eukaryota"/>
</dbReference>
<dbReference type="Proteomes" id="UP000095284">
    <property type="component" value="Unplaced"/>
</dbReference>
<gene>
    <name evidence="14" type="ORF">BXYJ_LOCUS12329</name>
</gene>
<evidence type="ECO:0000256" key="10">
    <source>
        <dbReference type="ARBA" id="ARBA00049014"/>
    </source>
</evidence>
<keyword evidence="16" id="KW-1185">Reference proteome</keyword>
<evidence type="ECO:0000313" key="15">
    <source>
        <dbReference type="Proteomes" id="UP000095284"/>
    </source>
</evidence>
<evidence type="ECO:0000256" key="9">
    <source>
        <dbReference type="ARBA" id="ARBA00038999"/>
    </source>
</evidence>
<evidence type="ECO:0000256" key="5">
    <source>
        <dbReference type="ARBA" id="ARBA00022777"/>
    </source>
</evidence>
<sequence>MKDMNLDFNSRRPRIPVESMEVSISDNELNERYKKIKETSGILKMNGQIYEGVKVDDLIYVAELGRGTCGTVSKRKIRARTVAVKEMKRTDNIQESKRILMDLDVVRKSNECPHIVQCFGYIITEDYLYICMEVMASCFEKVLINRNYTGLPEAIIGKVALAVVEALSYLKNVHSLMHRDIKPSNILLDWHGHIKLCDFGISGQLIDSKAASMSTGCQAYLAPERVDRLPYNVTADVWSLGITLVQLAKGYFPYRTDPNEELTEFAVMLKIRDEEPPQVDPEKFSAEFCDFVKNCLLKSCQDRPKYDKLSKMAFLISASQNELDVGHWIENQDKYDPPFPPRTM</sequence>
<dbReference type="PROSITE" id="PS00108">
    <property type="entry name" value="PROTEIN_KINASE_ST"/>
    <property type="match status" value="1"/>
</dbReference>
<evidence type="ECO:0000313" key="14">
    <source>
        <dbReference type="EMBL" id="CAD5232238.1"/>
    </source>
</evidence>
<evidence type="ECO:0000256" key="3">
    <source>
        <dbReference type="ARBA" id="ARBA00022679"/>
    </source>
</evidence>
<feature type="domain" description="Protein kinase" evidence="13">
    <location>
        <begin position="58"/>
        <end position="315"/>
    </location>
</feature>
<evidence type="ECO:0000256" key="8">
    <source>
        <dbReference type="ARBA" id="ARBA00038035"/>
    </source>
</evidence>
<protein>
    <recommendedName>
        <fullName evidence="9">mitogen-activated protein kinase kinase</fullName>
        <ecNumber evidence="9">2.7.12.2</ecNumber>
    </recommendedName>
</protein>
<dbReference type="SMR" id="A0A1I7RNW4"/>
<comment type="catalytic activity">
    <reaction evidence="10">
        <text>L-seryl-[protein] + ATP = O-phospho-L-seryl-[protein] + ADP + H(+)</text>
        <dbReference type="Rhea" id="RHEA:17989"/>
        <dbReference type="Rhea" id="RHEA-COMP:9863"/>
        <dbReference type="Rhea" id="RHEA-COMP:11604"/>
        <dbReference type="ChEBI" id="CHEBI:15378"/>
        <dbReference type="ChEBI" id="CHEBI:29999"/>
        <dbReference type="ChEBI" id="CHEBI:30616"/>
        <dbReference type="ChEBI" id="CHEBI:83421"/>
        <dbReference type="ChEBI" id="CHEBI:456216"/>
        <dbReference type="EC" id="2.7.12.2"/>
    </reaction>
</comment>
<evidence type="ECO:0000313" key="17">
    <source>
        <dbReference type="WBParaSite" id="BXY_0240300.1"/>
    </source>
</evidence>
<keyword evidence="4" id="KW-0547">Nucleotide-binding</keyword>
<dbReference type="InterPro" id="IPR008271">
    <property type="entry name" value="Ser/Thr_kinase_AS"/>
</dbReference>
<dbReference type="Gene3D" id="1.10.510.10">
    <property type="entry name" value="Transferase(Phosphotransferase) domain 1"/>
    <property type="match status" value="1"/>
</dbReference>
<dbReference type="PANTHER" id="PTHR47238">
    <property type="entry name" value="MITOGEN-ACTIVATED PROTEIN KINASE KINASE 5"/>
    <property type="match status" value="1"/>
</dbReference>
<dbReference type="WBParaSite" id="BXY_0240300.1">
    <property type="protein sequence ID" value="BXY_0240300.1"/>
    <property type="gene ID" value="BXY_0240300"/>
</dbReference>
<dbReference type="FunFam" id="3.30.200.20:FF:000040">
    <property type="entry name" value="Dual specificity mitogen-activated protein kinase kinase"/>
    <property type="match status" value="1"/>
</dbReference>
<dbReference type="InterPro" id="IPR052468">
    <property type="entry name" value="Dual_spec_MAPK_kinase"/>
</dbReference>
<dbReference type="SMART" id="SM00220">
    <property type="entry name" value="S_TKc"/>
    <property type="match status" value="1"/>
</dbReference>
<evidence type="ECO:0000259" key="13">
    <source>
        <dbReference type="PROSITE" id="PS50011"/>
    </source>
</evidence>
<keyword evidence="7" id="KW-0829">Tyrosine-protein kinase</keyword>
<comment type="catalytic activity">
    <reaction evidence="12">
        <text>L-tyrosyl-[protein] + ATP = O-phospho-L-tyrosyl-[protein] + ADP + H(+)</text>
        <dbReference type="Rhea" id="RHEA:10596"/>
        <dbReference type="Rhea" id="RHEA-COMP:10136"/>
        <dbReference type="Rhea" id="RHEA-COMP:20101"/>
        <dbReference type="ChEBI" id="CHEBI:15378"/>
        <dbReference type="ChEBI" id="CHEBI:30616"/>
        <dbReference type="ChEBI" id="CHEBI:46858"/>
        <dbReference type="ChEBI" id="CHEBI:61978"/>
        <dbReference type="ChEBI" id="CHEBI:456216"/>
        <dbReference type="EC" id="2.7.12.2"/>
    </reaction>
</comment>
<reference evidence="14" key="2">
    <citation type="submission" date="2020-09" db="EMBL/GenBank/DDBJ databases">
        <authorList>
            <person name="Kikuchi T."/>
        </authorList>
    </citation>
    <scope>NUCLEOTIDE SEQUENCE</scope>
    <source>
        <strain evidence="14">Ka4C1</strain>
    </source>
</reference>
<reference evidence="17" key="1">
    <citation type="submission" date="2016-11" db="UniProtKB">
        <authorList>
            <consortium name="WormBaseParasite"/>
        </authorList>
    </citation>
    <scope>IDENTIFICATION</scope>
</reference>
<evidence type="ECO:0000256" key="11">
    <source>
        <dbReference type="ARBA" id="ARBA00049299"/>
    </source>
</evidence>
<dbReference type="Gene3D" id="3.30.200.20">
    <property type="entry name" value="Phosphorylase Kinase, domain 1"/>
    <property type="match status" value="1"/>
</dbReference>
<keyword evidence="6" id="KW-0067">ATP-binding</keyword>
<keyword evidence="3" id="KW-0808">Transferase</keyword>
<dbReference type="GO" id="GO:0006950">
    <property type="term" value="P:response to stress"/>
    <property type="evidence" value="ECO:0007669"/>
    <property type="project" value="UniProtKB-ARBA"/>
</dbReference>
<dbReference type="InterPro" id="IPR000719">
    <property type="entry name" value="Prot_kinase_dom"/>
</dbReference>
<keyword evidence="1" id="KW-0723">Serine/threonine-protein kinase</keyword>
<evidence type="ECO:0000256" key="4">
    <source>
        <dbReference type="ARBA" id="ARBA00022741"/>
    </source>
</evidence>
<keyword evidence="5" id="KW-0418">Kinase</keyword>
<dbReference type="OrthoDB" id="10252354at2759"/>
<evidence type="ECO:0000256" key="7">
    <source>
        <dbReference type="ARBA" id="ARBA00023137"/>
    </source>
</evidence>
<accession>A0A1I7RNW4</accession>
<dbReference type="InterPro" id="IPR011009">
    <property type="entry name" value="Kinase-like_dom_sf"/>
</dbReference>
<organism evidence="15 17">
    <name type="scientific">Bursaphelenchus xylophilus</name>
    <name type="common">Pinewood nematode worm</name>
    <name type="synonym">Aphelenchoides xylophilus</name>
    <dbReference type="NCBI Taxonomy" id="6326"/>
    <lineage>
        <taxon>Eukaryota</taxon>
        <taxon>Metazoa</taxon>
        <taxon>Ecdysozoa</taxon>
        <taxon>Nematoda</taxon>
        <taxon>Chromadorea</taxon>
        <taxon>Rhabditida</taxon>
        <taxon>Tylenchina</taxon>
        <taxon>Tylenchomorpha</taxon>
        <taxon>Aphelenchoidea</taxon>
        <taxon>Aphelenchoididae</taxon>
        <taxon>Bursaphelenchus</taxon>
    </lineage>
</organism>
<evidence type="ECO:0000256" key="6">
    <source>
        <dbReference type="ARBA" id="ARBA00022840"/>
    </source>
</evidence>
<dbReference type="EMBL" id="CAJFDI010000005">
    <property type="protein sequence ID" value="CAD5232238.1"/>
    <property type="molecule type" value="Genomic_DNA"/>
</dbReference>
<dbReference type="GO" id="GO:0004713">
    <property type="term" value="F:protein tyrosine kinase activity"/>
    <property type="evidence" value="ECO:0007669"/>
    <property type="project" value="UniProtKB-KW"/>
</dbReference>
<comment type="catalytic activity">
    <reaction evidence="11">
        <text>L-threonyl-[protein] + ATP = O-phospho-L-threonyl-[protein] + ADP + H(+)</text>
        <dbReference type="Rhea" id="RHEA:46608"/>
        <dbReference type="Rhea" id="RHEA-COMP:11060"/>
        <dbReference type="Rhea" id="RHEA-COMP:11605"/>
        <dbReference type="ChEBI" id="CHEBI:15378"/>
        <dbReference type="ChEBI" id="CHEBI:30013"/>
        <dbReference type="ChEBI" id="CHEBI:30616"/>
        <dbReference type="ChEBI" id="CHEBI:61977"/>
        <dbReference type="ChEBI" id="CHEBI:456216"/>
        <dbReference type="EC" id="2.7.12.2"/>
    </reaction>
</comment>
<dbReference type="GO" id="GO:0005524">
    <property type="term" value="F:ATP binding"/>
    <property type="evidence" value="ECO:0007669"/>
    <property type="project" value="UniProtKB-KW"/>
</dbReference>
<proteinExistence type="inferred from homology"/>
<evidence type="ECO:0000256" key="2">
    <source>
        <dbReference type="ARBA" id="ARBA00022553"/>
    </source>
</evidence>
<comment type="similarity">
    <text evidence="8">Belongs to the protein kinase superfamily. STE Ser/Thr protein kinase family. MAP kinase kinase subfamily.</text>
</comment>
<dbReference type="Proteomes" id="UP000582659">
    <property type="component" value="Unassembled WGS sequence"/>
</dbReference>
<dbReference type="Proteomes" id="UP000659654">
    <property type="component" value="Unassembled WGS sequence"/>
</dbReference>
<evidence type="ECO:0000313" key="16">
    <source>
        <dbReference type="Proteomes" id="UP000659654"/>
    </source>
</evidence>